<feature type="compositionally biased region" description="Basic and acidic residues" evidence="1">
    <location>
        <begin position="438"/>
        <end position="447"/>
    </location>
</feature>
<dbReference type="InterPro" id="IPR024526">
    <property type="entry name" value="DUF3807"/>
</dbReference>
<evidence type="ECO:0000313" key="3">
    <source>
        <dbReference type="Proteomes" id="UP001149074"/>
    </source>
</evidence>
<comment type="caution">
    <text evidence="2">The sequence shown here is derived from an EMBL/GenBank/DDBJ whole genome shotgun (WGS) entry which is preliminary data.</text>
</comment>
<sequence length="456" mass="50917">MASPVPDTFLTEVSAVLFEQAERDRANSQSFKENMAAYHLGHHPGAPLPPELQDAQHVTPIAPPEDLNPANEIAPQAHRAYHQSHHPGAPLPPELQNAQHVTSIAPPENTNANKVAFQAHRASVAPRPPAIMGPSTFNAPFLTDERMAAFHLGHFPGQPLPIELQQHKNIDPIKPTDALSNLQSADATAQIQGVPAAPQPATVTQTVTAIDPQDDTCYEGGEDDDCPILGYYPDGNPRFITDDEIELFRHSEIWNLLRAREAQESEYEPDAEHEAIDDQAQQELVLSTEDLLAMSKTTDDQAEQEPISAEQSPTMSEVTDDQAEQEPLSTAEQSPAMSKKRTYSSRDEDGYQPFDSEDDEKYRKVAKTSRQSQATRAHFAFYGEDPLEARKRKRQKTINAERMEKQRFQFEFESDYVPDQPVDPDCGELDYGEGESSTSKEKPWEKNRRVKSYAND</sequence>
<proteinExistence type="predicted"/>
<dbReference type="GeneID" id="81361762"/>
<dbReference type="PANTHER" id="PTHR40642">
    <property type="entry name" value="YALI0F31295P"/>
    <property type="match status" value="1"/>
</dbReference>
<organism evidence="2 3">
    <name type="scientific">Penicillium argentinense</name>
    <dbReference type="NCBI Taxonomy" id="1131581"/>
    <lineage>
        <taxon>Eukaryota</taxon>
        <taxon>Fungi</taxon>
        <taxon>Dikarya</taxon>
        <taxon>Ascomycota</taxon>
        <taxon>Pezizomycotina</taxon>
        <taxon>Eurotiomycetes</taxon>
        <taxon>Eurotiomycetidae</taxon>
        <taxon>Eurotiales</taxon>
        <taxon>Aspergillaceae</taxon>
        <taxon>Penicillium</taxon>
    </lineage>
</organism>
<dbReference type="Pfam" id="PF12720">
    <property type="entry name" value="DUF3807"/>
    <property type="match status" value="1"/>
</dbReference>
<name>A0A9W9EPD9_9EURO</name>
<evidence type="ECO:0000256" key="1">
    <source>
        <dbReference type="SAM" id="MobiDB-lite"/>
    </source>
</evidence>
<dbReference type="PANTHER" id="PTHR40642:SF1">
    <property type="entry name" value="YALI0F31295P"/>
    <property type="match status" value="1"/>
</dbReference>
<feature type="compositionally biased region" description="Basic and acidic residues" evidence="1">
    <location>
        <begin position="399"/>
        <end position="410"/>
    </location>
</feature>
<gene>
    <name evidence="2" type="ORF">N7532_010292</name>
</gene>
<dbReference type="EMBL" id="JAPQKI010000010">
    <property type="protein sequence ID" value="KAJ5085521.1"/>
    <property type="molecule type" value="Genomic_DNA"/>
</dbReference>
<evidence type="ECO:0000313" key="2">
    <source>
        <dbReference type="EMBL" id="KAJ5085521.1"/>
    </source>
</evidence>
<dbReference type="OrthoDB" id="5422320at2759"/>
<reference evidence="2" key="2">
    <citation type="journal article" date="2023" name="IMA Fungus">
        <title>Comparative genomic study of the Penicillium genus elucidates a diverse pangenome and 15 lateral gene transfer events.</title>
        <authorList>
            <person name="Petersen C."/>
            <person name="Sorensen T."/>
            <person name="Nielsen M.R."/>
            <person name="Sondergaard T.E."/>
            <person name="Sorensen J.L."/>
            <person name="Fitzpatrick D.A."/>
            <person name="Frisvad J.C."/>
            <person name="Nielsen K.L."/>
        </authorList>
    </citation>
    <scope>NUCLEOTIDE SEQUENCE</scope>
    <source>
        <strain evidence="2">IBT 30761</strain>
    </source>
</reference>
<protein>
    <submittedName>
        <fullName evidence="2">Uncharacterized protein</fullName>
    </submittedName>
</protein>
<keyword evidence="3" id="KW-1185">Reference proteome</keyword>
<dbReference type="Proteomes" id="UP001149074">
    <property type="component" value="Unassembled WGS sequence"/>
</dbReference>
<accession>A0A9W9EPD9</accession>
<reference evidence="2" key="1">
    <citation type="submission" date="2022-11" db="EMBL/GenBank/DDBJ databases">
        <authorList>
            <person name="Petersen C."/>
        </authorList>
    </citation>
    <scope>NUCLEOTIDE SEQUENCE</scope>
    <source>
        <strain evidence="2">IBT 30761</strain>
    </source>
</reference>
<feature type="compositionally biased region" description="Polar residues" evidence="1">
    <location>
        <begin position="327"/>
        <end position="336"/>
    </location>
</feature>
<dbReference type="AlphaFoldDB" id="A0A9W9EPD9"/>
<dbReference type="RefSeq" id="XP_056470199.1">
    <property type="nucleotide sequence ID" value="XM_056622783.1"/>
</dbReference>
<feature type="region of interest" description="Disordered" evidence="1">
    <location>
        <begin position="296"/>
        <end position="456"/>
    </location>
</feature>